<dbReference type="RefSeq" id="WP_014799584.1">
    <property type="nucleotide sequence ID" value="NC_018018.1"/>
</dbReference>
<dbReference type="STRING" id="880071.Fleli_3856"/>
<feature type="transmembrane region" description="Helical" evidence="1">
    <location>
        <begin position="377"/>
        <end position="395"/>
    </location>
</feature>
<proteinExistence type="predicted"/>
<feature type="transmembrane region" description="Helical" evidence="1">
    <location>
        <begin position="106"/>
        <end position="127"/>
    </location>
</feature>
<name>I4AQC6_BERLS</name>
<dbReference type="PATRIC" id="fig|880071.3.peg.3859"/>
<feature type="transmembrane region" description="Helical" evidence="1">
    <location>
        <begin position="511"/>
        <end position="529"/>
    </location>
</feature>
<sequence precursor="true">MKNFSFARLLPHLIAIAAFYLLTFVYFAPELLDDKSLRQSDMMQYQGMVQENSDYLKANGEPSMWNGRMFSGMPAYMTYPIFPYGALPIFEAVLRGGFAEQTGAHLLFLAMFCTYIMLLCFGTKPIWSAVGGAVFAFTTYNLILIEVGHVTKLWAIAYAALILGGMKLTFDKKYWLGFALTALGMALEVKASHYQITYYLGFICLIFGINELIFSVKNNQIPVFVKQAGFLIVAFVLGVGVNAGKILTTMEYSPYSTRGGTELTVDATNTNPNSQSQSNDGLSKDYAFSWSQGIGETFTLLVPYLYGGSSSEILEKDSETYNALRQSGQYSERQLEELPIPTYHGDQPFTAAPIYAGAVLCFLFVWGLVVLDNREKWWVLIAALFMMMLAWGQNFSSLNYFLFDTIPGFNKFRSVSMALALSILLMTVLAFETLSQKLENYFIKGNEKHDLIKEKTFLKNLFIAGGITAGTVILILLYSGNIDLNAASDSQLGQLVDFVHQDRLSMIRSSAFRSLFLIVLVVGAIYLYVKKTIPAMAAFAVIAILAVGDVFLIGKNYLPASKFEKGASQATMNPAPVDTEILKDKELGYRVMSLQNFQQETHTSYFHRSVGGYFAAKMQRYQDLLERPLGQEQGFIMSSLQGQKRPDFAQIQVLNMLNTRYITYGMQKEQMLFNPNAYGSAWFISKINQVNNPDEEMAALSNKEINLKEIAILDKSKFKVSKTEFQKDSTATIKLTKYDSKVLEYESNNANDGFAVLSEIYYPKGWTATIDGKEATIASVNYVLRGLEIPKGKHKIVFTFESDSYKTGALITQISSWLILLVVLVSLGMGIKNQLKS</sequence>
<keyword evidence="3" id="KW-1185">Reference proteome</keyword>
<feature type="transmembrane region" description="Helical" evidence="1">
    <location>
        <begin position="9"/>
        <end position="28"/>
    </location>
</feature>
<organism evidence="2 3">
    <name type="scientific">Bernardetia litoralis (strain ATCC 23117 / DSM 6794 / NBRC 15988 / NCIMB 1366 / Fx l1 / Sio-4)</name>
    <name type="common">Flexibacter litoralis</name>
    <dbReference type="NCBI Taxonomy" id="880071"/>
    <lineage>
        <taxon>Bacteria</taxon>
        <taxon>Pseudomonadati</taxon>
        <taxon>Bacteroidota</taxon>
        <taxon>Cytophagia</taxon>
        <taxon>Cytophagales</taxon>
        <taxon>Bernardetiaceae</taxon>
        <taxon>Bernardetia</taxon>
    </lineage>
</organism>
<feature type="transmembrane region" description="Helical" evidence="1">
    <location>
        <begin position="456"/>
        <end position="478"/>
    </location>
</feature>
<keyword evidence="1" id="KW-0812">Transmembrane</keyword>
<keyword evidence="1" id="KW-1133">Transmembrane helix</keyword>
<dbReference type="HOGENOM" id="CLU_008305_0_0_10"/>
<evidence type="ECO:0000256" key="1">
    <source>
        <dbReference type="SAM" id="Phobius"/>
    </source>
</evidence>
<dbReference type="KEGG" id="fli:Fleli_3856"/>
<keyword evidence="1" id="KW-0472">Membrane</keyword>
<feature type="transmembrane region" description="Helical" evidence="1">
    <location>
        <begin position="415"/>
        <end position="435"/>
    </location>
</feature>
<dbReference type="OrthoDB" id="9772884at2"/>
<feature type="transmembrane region" description="Helical" evidence="1">
    <location>
        <begin position="228"/>
        <end position="247"/>
    </location>
</feature>
<dbReference type="Pfam" id="PF09586">
    <property type="entry name" value="YfhO"/>
    <property type="match status" value="1"/>
</dbReference>
<dbReference type="EMBL" id="CP003345">
    <property type="protein sequence ID" value="AFM06161.1"/>
    <property type="molecule type" value="Genomic_DNA"/>
</dbReference>
<evidence type="ECO:0000313" key="2">
    <source>
        <dbReference type="EMBL" id="AFM06161.1"/>
    </source>
</evidence>
<feature type="transmembrane region" description="Helical" evidence="1">
    <location>
        <begin position="352"/>
        <end position="370"/>
    </location>
</feature>
<feature type="transmembrane region" description="Helical" evidence="1">
    <location>
        <begin position="197"/>
        <end position="216"/>
    </location>
</feature>
<gene>
    <name evidence="2" type="ordered locus">Fleli_3856</name>
</gene>
<dbReference type="InterPro" id="IPR018580">
    <property type="entry name" value="Uncharacterised_YfhO"/>
</dbReference>
<reference evidence="3" key="1">
    <citation type="submission" date="2012-06" db="EMBL/GenBank/DDBJ databases">
        <title>The complete genome of Flexibacter litoralis DSM 6794.</title>
        <authorList>
            <person name="Lucas S."/>
            <person name="Copeland A."/>
            <person name="Lapidus A."/>
            <person name="Glavina del Rio T."/>
            <person name="Dalin E."/>
            <person name="Tice H."/>
            <person name="Bruce D."/>
            <person name="Goodwin L."/>
            <person name="Pitluck S."/>
            <person name="Peters L."/>
            <person name="Ovchinnikova G."/>
            <person name="Lu M."/>
            <person name="Kyrpides N."/>
            <person name="Mavromatis K."/>
            <person name="Ivanova N."/>
            <person name="Brettin T."/>
            <person name="Detter J.C."/>
            <person name="Han C."/>
            <person name="Larimer F."/>
            <person name="Land M."/>
            <person name="Hauser L."/>
            <person name="Markowitz V."/>
            <person name="Cheng J.-F."/>
            <person name="Hugenholtz P."/>
            <person name="Woyke T."/>
            <person name="Wu D."/>
            <person name="Spring S."/>
            <person name="Lang E."/>
            <person name="Kopitz M."/>
            <person name="Brambilla E."/>
            <person name="Klenk H.-P."/>
            <person name="Eisen J.A."/>
        </authorList>
    </citation>
    <scope>NUCLEOTIDE SEQUENCE [LARGE SCALE GENOMIC DNA]</scope>
    <source>
        <strain evidence="3">ATCC 23117 / DSM 6794 / NBRC 15988 / NCIMB 1366 / Sio-4</strain>
    </source>
</reference>
<dbReference type="PANTHER" id="PTHR38454:SF1">
    <property type="entry name" value="INTEGRAL MEMBRANE PROTEIN"/>
    <property type="match status" value="1"/>
</dbReference>
<feature type="transmembrane region" description="Helical" evidence="1">
    <location>
        <begin position="536"/>
        <end position="554"/>
    </location>
</feature>
<dbReference type="Proteomes" id="UP000006054">
    <property type="component" value="Chromosome"/>
</dbReference>
<accession>I4AQC6</accession>
<protein>
    <submittedName>
        <fullName evidence="2">Bacterial membrane protein YfhO</fullName>
    </submittedName>
</protein>
<evidence type="ECO:0000313" key="3">
    <source>
        <dbReference type="Proteomes" id="UP000006054"/>
    </source>
</evidence>
<feature type="transmembrane region" description="Helical" evidence="1">
    <location>
        <begin position="814"/>
        <end position="831"/>
    </location>
</feature>
<dbReference type="AlphaFoldDB" id="I4AQC6"/>
<feature type="transmembrane region" description="Helical" evidence="1">
    <location>
        <begin position="73"/>
        <end position="94"/>
    </location>
</feature>
<dbReference type="PANTHER" id="PTHR38454">
    <property type="entry name" value="INTEGRAL MEMBRANE PROTEIN-RELATED"/>
    <property type="match status" value="1"/>
</dbReference>
<dbReference type="eggNOG" id="COG4485">
    <property type="taxonomic scope" value="Bacteria"/>
</dbReference>